<dbReference type="eggNOG" id="COG2911">
    <property type="taxonomic scope" value="Bacteria"/>
</dbReference>
<dbReference type="HOGENOM" id="CLU_038666_2_0_6"/>
<protein>
    <recommendedName>
        <fullName evidence="4">Porin</fullName>
    </recommendedName>
</protein>
<dbReference type="InterPro" id="IPR045748">
    <property type="entry name" value="DcaP"/>
</dbReference>
<dbReference type="OrthoDB" id="190887at2"/>
<reference evidence="2 3" key="1">
    <citation type="journal article" date="2014" name="Genome Announc.">
        <title>Genome Sequence of Gammaproteobacterial Pseudohaliea rubra Type Strain DSM 19751, Isolated from Coastal Seawater of the Mediterranean Sea.</title>
        <authorList>
            <person name="Spring S."/>
            <person name="Fiebig A."/>
            <person name="Riedel T."/>
            <person name="Goker M."/>
            <person name="Klenk H.P."/>
        </authorList>
    </citation>
    <scope>NUCLEOTIDE SEQUENCE [LARGE SCALE GENOMIC DNA]</scope>
    <source>
        <strain evidence="2 3">DSM 19751</strain>
    </source>
</reference>
<keyword evidence="3" id="KW-1185">Reference proteome</keyword>
<dbReference type="Proteomes" id="UP000029640">
    <property type="component" value="Unassembled WGS sequence"/>
</dbReference>
<dbReference type="RefSeq" id="WP_084592601.1">
    <property type="nucleotide sequence ID" value="NZ_KN234773.1"/>
</dbReference>
<comment type="caution">
    <text evidence="2">The sequence shown here is derived from an EMBL/GenBank/DDBJ whole genome shotgun (WGS) entry which is preliminary data.</text>
</comment>
<dbReference type="STRING" id="1265313.HRUBRA_02236"/>
<organism evidence="2 3">
    <name type="scientific">Pseudohaliea rubra DSM 19751</name>
    <dbReference type="NCBI Taxonomy" id="1265313"/>
    <lineage>
        <taxon>Bacteria</taxon>
        <taxon>Pseudomonadati</taxon>
        <taxon>Pseudomonadota</taxon>
        <taxon>Gammaproteobacteria</taxon>
        <taxon>Cellvibrionales</taxon>
        <taxon>Halieaceae</taxon>
        <taxon>Pseudohaliea</taxon>
    </lineage>
</organism>
<evidence type="ECO:0008006" key="4">
    <source>
        <dbReference type="Google" id="ProtNLM"/>
    </source>
</evidence>
<accession>A0A095XU52</accession>
<sequence>MNNASRDRGRLNRLYGCALLLGATLPAAAQEVELDFYGHVMLDMIYDFDRLAPDGNDTLRVSQIPVNCPGDAGCGSDGELIFGIRQTRYGMDATVPTAIGDIKTKLEFELFGVGTDAGKITPRLRHAWATINEFGFGQTNSVFMDGDVFPNSIDYWGPSGMMFFRNIQARWTPVSTDTQRIAIALESPSAGIDSGKVPDVSPNLNVRSKEELPDLTAHWRIQQPWGHFQAAVILRQVAFEASDDLSGNYFSGEEVGYGVNLSGTLNTVGRDRVLWQLAAGEGIGNYLNDGGIDLAPKESLRATTVPVVSWLLFYDRWWSDAWSSSIGWSRAELDNTDGQRDTASETLDYGLVNLLHHPAENITVGAELLHGALGLKDGAEGTDTRVQFSFKFNF</sequence>
<gene>
    <name evidence="2" type="ORF">HRUBRA_02236</name>
</gene>
<feature type="signal peptide" evidence="1">
    <location>
        <begin position="1"/>
        <end position="29"/>
    </location>
</feature>
<proteinExistence type="predicted"/>
<evidence type="ECO:0000256" key="1">
    <source>
        <dbReference type="SAM" id="SignalP"/>
    </source>
</evidence>
<dbReference type="SUPFAM" id="SSF56935">
    <property type="entry name" value="Porins"/>
    <property type="match status" value="1"/>
</dbReference>
<keyword evidence="1" id="KW-0732">Signal</keyword>
<dbReference type="EMBL" id="AUVB01000063">
    <property type="protein sequence ID" value="KGE03196.1"/>
    <property type="molecule type" value="Genomic_DNA"/>
</dbReference>
<name>A0A095XU52_9GAMM</name>
<dbReference type="Pfam" id="PF19577">
    <property type="entry name" value="DcaP"/>
    <property type="match status" value="1"/>
</dbReference>
<evidence type="ECO:0000313" key="3">
    <source>
        <dbReference type="Proteomes" id="UP000029640"/>
    </source>
</evidence>
<evidence type="ECO:0000313" key="2">
    <source>
        <dbReference type="EMBL" id="KGE03196.1"/>
    </source>
</evidence>
<feature type="chain" id="PRO_5001921610" description="Porin" evidence="1">
    <location>
        <begin position="30"/>
        <end position="394"/>
    </location>
</feature>
<dbReference type="AlphaFoldDB" id="A0A095XU52"/>